<accession>A0ABV7B1H3</accession>
<comment type="caution">
    <text evidence="1">The sequence shown here is derived from an EMBL/GenBank/DDBJ whole genome shotgun (WGS) entry which is preliminary data.</text>
</comment>
<reference evidence="2" key="1">
    <citation type="journal article" date="2019" name="Int. J. Syst. Evol. Microbiol.">
        <title>The Global Catalogue of Microorganisms (GCM) 10K type strain sequencing project: providing services to taxonomists for standard genome sequencing and annotation.</title>
        <authorList>
            <consortium name="The Broad Institute Genomics Platform"/>
            <consortium name="The Broad Institute Genome Sequencing Center for Infectious Disease"/>
            <person name="Wu L."/>
            <person name="Ma J."/>
        </authorList>
    </citation>
    <scope>NUCLEOTIDE SEQUENCE [LARGE SCALE GENOMIC DNA]</scope>
    <source>
        <strain evidence="2">KCTC 62195</strain>
    </source>
</reference>
<evidence type="ECO:0000313" key="1">
    <source>
        <dbReference type="EMBL" id="MFC2974587.1"/>
    </source>
</evidence>
<organism evidence="1 2">
    <name type="scientific">Azotobacter bryophylli</name>
    <dbReference type="NCBI Taxonomy" id="1986537"/>
    <lineage>
        <taxon>Bacteria</taxon>
        <taxon>Pseudomonadati</taxon>
        <taxon>Pseudomonadota</taxon>
        <taxon>Gammaproteobacteria</taxon>
        <taxon>Pseudomonadales</taxon>
        <taxon>Pseudomonadaceae</taxon>
        <taxon>Azotobacter</taxon>
    </lineage>
</organism>
<evidence type="ECO:0000313" key="2">
    <source>
        <dbReference type="Proteomes" id="UP001595457"/>
    </source>
</evidence>
<dbReference type="InterPro" id="IPR025906">
    <property type="entry name" value="YjfB_motility"/>
</dbReference>
<gene>
    <name evidence="1" type="ORF">ACFOJE_20550</name>
</gene>
<name>A0ABV7B1H3_9GAMM</name>
<dbReference type="Pfam" id="PF14070">
    <property type="entry name" value="YjfB_motility"/>
    <property type="match status" value="1"/>
</dbReference>
<proteinExistence type="predicted"/>
<sequence>MDISVNNVVADSVVLQQAKVGQEAQMTLLKKALDLQSSATLQLIQSAMPTPQLATEGTLGTQVNTYA</sequence>
<dbReference type="Proteomes" id="UP001595457">
    <property type="component" value="Unassembled WGS sequence"/>
</dbReference>
<protein>
    <submittedName>
        <fullName evidence="1">YjfB family protein</fullName>
    </submittedName>
</protein>
<dbReference type="RefSeq" id="WP_377816836.1">
    <property type="nucleotide sequence ID" value="NZ_JBHRSJ010000035.1"/>
</dbReference>
<dbReference type="EMBL" id="JBHRSJ010000035">
    <property type="protein sequence ID" value="MFC2974587.1"/>
    <property type="molecule type" value="Genomic_DNA"/>
</dbReference>
<keyword evidence="2" id="KW-1185">Reference proteome</keyword>